<dbReference type="InterPro" id="IPR012893">
    <property type="entry name" value="HipA-like_C"/>
</dbReference>
<organism evidence="6 7">
    <name type="scientific">Rahnella contaminans</name>
    <dbReference type="NCBI Taxonomy" id="2703882"/>
    <lineage>
        <taxon>Bacteria</taxon>
        <taxon>Pseudomonadati</taxon>
        <taxon>Pseudomonadota</taxon>
        <taxon>Gammaproteobacteria</taxon>
        <taxon>Enterobacterales</taxon>
        <taxon>Yersiniaceae</taxon>
        <taxon>Rahnella</taxon>
    </lineage>
</organism>
<reference evidence="6 7" key="2">
    <citation type="submission" date="2020-03" db="EMBL/GenBank/DDBJ databases">
        <title>Rahnella aceri sp. nov., isoated from traditional Jeju Makgeolli.</title>
        <authorList>
            <person name="Kim I.S."/>
            <person name="Jeon D."/>
        </authorList>
    </citation>
    <scope>NUCLEOTIDE SEQUENCE [LARGE SCALE GENOMIC DNA]</scope>
    <source>
        <strain evidence="6 7">Lac-M11</strain>
    </source>
</reference>
<dbReference type="RefSeq" id="WP_165060191.1">
    <property type="nucleotide sequence ID" value="NZ_JAADJS010000003.1"/>
</dbReference>
<keyword evidence="3" id="KW-0418">Kinase</keyword>
<dbReference type="EMBL" id="JAADJS010000003">
    <property type="protein sequence ID" value="NGX88619.1"/>
    <property type="molecule type" value="Genomic_DNA"/>
</dbReference>
<evidence type="ECO:0000256" key="1">
    <source>
        <dbReference type="ARBA" id="ARBA00010164"/>
    </source>
</evidence>
<proteinExistence type="inferred from homology"/>
<dbReference type="InterPro" id="IPR017508">
    <property type="entry name" value="HipA_N1"/>
</dbReference>
<dbReference type="Gene3D" id="1.10.1070.20">
    <property type="match status" value="1"/>
</dbReference>
<comment type="caution">
    <text evidence="6">The sequence shown here is derived from an EMBL/GenBank/DDBJ whole genome shotgun (WGS) entry which is preliminary data.</text>
</comment>
<dbReference type="GO" id="GO:0004674">
    <property type="term" value="F:protein serine/threonine kinase activity"/>
    <property type="evidence" value="ECO:0007669"/>
    <property type="project" value="TreeGrafter"/>
</dbReference>
<dbReference type="Proteomes" id="UP000476696">
    <property type="component" value="Unassembled WGS sequence"/>
</dbReference>
<keyword evidence="2" id="KW-0808">Transferase</keyword>
<protein>
    <submittedName>
        <fullName evidence="6">Type II toxin-antitoxin system HipA family toxin</fullName>
    </submittedName>
</protein>
<dbReference type="GO" id="GO:0005829">
    <property type="term" value="C:cytosol"/>
    <property type="evidence" value="ECO:0007669"/>
    <property type="project" value="TreeGrafter"/>
</dbReference>
<name>A0A6M2B6V2_9GAMM</name>
<evidence type="ECO:0000259" key="4">
    <source>
        <dbReference type="Pfam" id="PF07804"/>
    </source>
</evidence>
<dbReference type="InterPro" id="IPR052028">
    <property type="entry name" value="HipA_Ser/Thr_kinase"/>
</dbReference>
<gene>
    <name evidence="6" type="ORF">GW579_16190</name>
</gene>
<keyword evidence="7" id="KW-1185">Reference proteome</keyword>
<sequence>MNKSFRNDTLTHVEELTVSVNGQKVGELYQAEGKGIYFTYSKAWLASGFSLSPFTMTFDDKPQLAKHMLFRGLHGAFSDSLPDGWGLELMDRFFDGHFGAGTSRTLTQLDRLAYLGDRGMGAFEYHPKSEKVDIPFSLSVADLFEASVEVQAGKTRQVLKTLRIAGGSPGGARPKAIVALSADTTQATSAFEPLREGYTHWIVKFRALDEPLETGAIEQAYAIMARNAGVTMADSTLLDVQLSDKNQTERFFATRRFDREGDSRRHVMTASALIYADFRTQSLDYSEMLKLTYALTQNAAEVEKMARLMVFNALSHNYDDHAKNFAFIHSDAEERWTLSPAYDLTFSEGMGEHTTSFAGKGKPTRKLMHQLCKDYKFLKPDDYIDQTLAALANWQQVFADTKIAESAGTPVFNVLNKLRADFLKG</sequence>
<evidence type="ECO:0000259" key="5">
    <source>
        <dbReference type="Pfam" id="PF13657"/>
    </source>
</evidence>
<dbReference type="Pfam" id="PF07804">
    <property type="entry name" value="HipA_C"/>
    <property type="match status" value="1"/>
</dbReference>
<feature type="domain" description="HipA N-terminal subdomain 1" evidence="5">
    <location>
        <begin position="16"/>
        <end position="125"/>
    </location>
</feature>
<dbReference type="AlphaFoldDB" id="A0A6M2B6V2"/>
<evidence type="ECO:0000256" key="2">
    <source>
        <dbReference type="ARBA" id="ARBA00022679"/>
    </source>
</evidence>
<dbReference type="PANTHER" id="PTHR37419">
    <property type="entry name" value="SERINE/THREONINE-PROTEIN KINASE TOXIN HIPA"/>
    <property type="match status" value="1"/>
</dbReference>
<feature type="domain" description="HipA-like C-terminal" evidence="4">
    <location>
        <begin position="168"/>
        <end position="376"/>
    </location>
</feature>
<evidence type="ECO:0000313" key="6">
    <source>
        <dbReference type="EMBL" id="NGX88619.1"/>
    </source>
</evidence>
<accession>A0A6M2B6V2</accession>
<evidence type="ECO:0000256" key="3">
    <source>
        <dbReference type="ARBA" id="ARBA00022777"/>
    </source>
</evidence>
<evidence type="ECO:0000313" key="7">
    <source>
        <dbReference type="Proteomes" id="UP000476696"/>
    </source>
</evidence>
<reference evidence="6 7" key="1">
    <citation type="submission" date="2020-01" db="EMBL/GenBank/DDBJ databases">
        <authorList>
            <person name="Lee S.D."/>
        </authorList>
    </citation>
    <scope>NUCLEOTIDE SEQUENCE [LARGE SCALE GENOMIC DNA]</scope>
    <source>
        <strain evidence="6 7">Lac-M11</strain>
    </source>
</reference>
<dbReference type="Pfam" id="PF13657">
    <property type="entry name" value="Couple_hipA"/>
    <property type="match status" value="1"/>
</dbReference>
<dbReference type="PANTHER" id="PTHR37419:SF8">
    <property type="entry name" value="TOXIN YJJJ"/>
    <property type="match status" value="1"/>
</dbReference>
<comment type="similarity">
    <text evidence="1">Belongs to the HipA Ser/Thr kinase family.</text>
</comment>